<proteinExistence type="predicted"/>
<dbReference type="RefSeq" id="XP_053756928.1">
    <property type="nucleotide sequence ID" value="XM_053900953.1"/>
</dbReference>
<evidence type="ECO:0000313" key="5">
    <source>
        <dbReference type="RefSeq" id="XP_053756928.1"/>
    </source>
</evidence>
<dbReference type="RefSeq" id="XP_053756926.1">
    <property type="nucleotide sequence ID" value="XM_053900951.1"/>
</dbReference>
<dbReference type="GeneID" id="109277385"/>
<feature type="compositionally biased region" description="Pro residues" evidence="1">
    <location>
        <begin position="76"/>
        <end position="101"/>
    </location>
</feature>
<evidence type="ECO:0000313" key="4">
    <source>
        <dbReference type="RefSeq" id="XP_053756927.1"/>
    </source>
</evidence>
<feature type="region of interest" description="Disordered" evidence="1">
    <location>
        <begin position="1"/>
        <end position="118"/>
    </location>
</feature>
<name>A0A9W2VE02_PANPR</name>
<feature type="compositionally biased region" description="Low complexity" evidence="1">
    <location>
        <begin position="26"/>
        <end position="50"/>
    </location>
</feature>
<dbReference type="Proteomes" id="UP001165780">
    <property type="component" value="Unplaced"/>
</dbReference>
<evidence type="ECO:0000256" key="1">
    <source>
        <dbReference type="SAM" id="MobiDB-lite"/>
    </source>
</evidence>
<dbReference type="AlphaFoldDB" id="A0A9W2VE02"/>
<gene>
    <name evidence="3 4 5" type="primary">LOC109277385</name>
</gene>
<accession>A0A9W2VE02</accession>
<reference evidence="3 4" key="1">
    <citation type="submission" date="2025-04" db="UniProtKB">
        <authorList>
            <consortium name="RefSeq"/>
        </authorList>
    </citation>
    <scope>IDENTIFICATION</scope>
    <source>
        <tissue evidence="3 4">Whole blood</tissue>
    </source>
</reference>
<organism evidence="2 4">
    <name type="scientific">Panthera pardus</name>
    <name type="common">Leopard</name>
    <name type="synonym">Felis pardus</name>
    <dbReference type="NCBI Taxonomy" id="9691"/>
    <lineage>
        <taxon>Eukaryota</taxon>
        <taxon>Metazoa</taxon>
        <taxon>Chordata</taxon>
        <taxon>Craniata</taxon>
        <taxon>Vertebrata</taxon>
        <taxon>Euteleostomi</taxon>
        <taxon>Mammalia</taxon>
        <taxon>Eutheria</taxon>
        <taxon>Laurasiatheria</taxon>
        <taxon>Carnivora</taxon>
        <taxon>Feliformia</taxon>
        <taxon>Felidae</taxon>
        <taxon>Pantherinae</taxon>
        <taxon>Panthera</taxon>
    </lineage>
</organism>
<evidence type="ECO:0000313" key="2">
    <source>
        <dbReference type="Proteomes" id="UP001165780"/>
    </source>
</evidence>
<dbReference type="RefSeq" id="XP_053756927.1">
    <property type="nucleotide sequence ID" value="XM_053900952.1"/>
</dbReference>
<sequence length="227" mass="23665">MAATSPRGGGCGGYSSRGPGRRRAALPRAPGSSAMFRQTSPTPRAVSPPRRAAPRGIRSGSAPARGHLLGRAAAPPCAPLPAPPRPLPPAAPSARPGPPPRPDPRAPGLSRPPRGSALPRLRLAHFPGAASRGPLGSEGCFFLFCFVFSSRCLALFPAFLTRIQPSRLDPGGRREGRRRVGAECGVAATARAAPRGELECVRELPAGPRAPRVPGTQRALNKYLLNE</sequence>
<evidence type="ECO:0000313" key="3">
    <source>
        <dbReference type="RefSeq" id="XP_053756926.1"/>
    </source>
</evidence>
<keyword evidence="2" id="KW-1185">Reference proteome</keyword>
<protein>
    <submittedName>
        <fullName evidence="3 4">Basic proline-rich protein-like</fullName>
    </submittedName>
</protein>